<evidence type="ECO:0000313" key="1">
    <source>
        <dbReference type="EMBL" id="KAF3889282.1"/>
    </source>
</evidence>
<reference evidence="1" key="1">
    <citation type="journal article" date="2015" name="Genome Announc.">
        <title>Draft Genome Sequence of Tolypothrix boutellei Strain VB521301.</title>
        <authorList>
            <person name="Chandrababunaidu M.M."/>
            <person name="Singh D."/>
            <person name="Sen D."/>
            <person name="Bhan S."/>
            <person name="Das S."/>
            <person name="Gupta A."/>
            <person name="Adhikary S.P."/>
            <person name="Tripathy S."/>
        </authorList>
    </citation>
    <scope>NUCLEOTIDE SEQUENCE</scope>
    <source>
        <strain evidence="1">VB521301</strain>
    </source>
</reference>
<organism evidence="1 2">
    <name type="scientific">Tolypothrix bouteillei VB521301</name>
    <dbReference type="NCBI Taxonomy" id="1479485"/>
    <lineage>
        <taxon>Bacteria</taxon>
        <taxon>Bacillati</taxon>
        <taxon>Cyanobacteriota</taxon>
        <taxon>Cyanophyceae</taxon>
        <taxon>Nostocales</taxon>
        <taxon>Tolypothrichaceae</taxon>
        <taxon>Tolypothrix</taxon>
    </lineage>
</organism>
<dbReference type="EMBL" id="JHEG04000001">
    <property type="protein sequence ID" value="KAF3889282.1"/>
    <property type="molecule type" value="Genomic_DNA"/>
</dbReference>
<sequence length="52" mass="5931">MSQDLPTLSGAEENRVLAEYSQDPLGFITRCARQFGEIVSFRIEDRLICLLK</sequence>
<dbReference type="RefSeq" id="WP_153021435.1">
    <property type="nucleotide sequence ID" value="NZ_JHEG04000001.1"/>
</dbReference>
<gene>
    <name evidence="1" type="ORF">DA73_0400030225</name>
</gene>
<keyword evidence="2" id="KW-1185">Reference proteome</keyword>
<evidence type="ECO:0000313" key="2">
    <source>
        <dbReference type="Proteomes" id="UP000029738"/>
    </source>
</evidence>
<protein>
    <submittedName>
        <fullName evidence="1">Uncharacterized protein</fullName>
    </submittedName>
</protein>
<dbReference type="Proteomes" id="UP000029738">
    <property type="component" value="Unassembled WGS sequence"/>
</dbReference>
<reference evidence="1" key="2">
    <citation type="submission" date="2019-11" db="EMBL/GenBank/DDBJ databases">
        <title>Improved Assembly of Tolypothrix boutellei genome.</title>
        <authorList>
            <person name="Sarangi A.N."/>
            <person name="Mukherjee M."/>
            <person name="Ghosh S."/>
            <person name="Singh D."/>
            <person name="Das A."/>
            <person name="Kant S."/>
            <person name="Prusty A."/>
            <person name="Tripathy S."/>
        </authorList>
    </citation>
    <scope>NUCLEOTIDE SEQUENCE</scope>
    <source>
        <strain evidence="1">VB521301</strain>
    </source>
</reference>
<accession>A0A8S9TCD6</accession>
<comment type="caution">
    <text evidence="1">The sequence shown here is derived from an EMBL/GenBank/DDBJ whole genome shotgun (WGS) entry which is preliminary data.</text>
</comment>
<proteinExistence type="predicted"/>
<dbReference type="AlphaFoldDB" id="A0A8S9TCD6"/>
<name>A0A8S9TCD6_9CYAN</name>